<comment type="caution">
    <text evidence="1">The sequence shown here is derived from an EMBL/GenBank/DDBJ whole genome shotgun (WGS) entry which is preliminary data.</text>
</comment>
<dbReference type="AlphaFoldDB" id="A0A4Y2HSZ2"/>
<dbReference type="EMBL" id="BGPR01002146">
    <property type="protein sequence ID" value="GBM68527.1"/>
    <property type="molecule type" value="Genomic_DNA"/>
</dbReference>
<evidence type="ECO:0000313" key="1">
    <source>
        <dbReference type="EMBL" id="GBM68527.1"/>
    </source>
</evidence>
<dbReference type="OrthoDB" id="10455352at2759"/>
<proteinExistence type="predicted"/>
<organism evidence="1 2">
    <name type="scientific">Araneus ventricosus</name>
    <name type="common">Orbweaver spider</name>
    <name type="synonym">Epeira ventricosa</name>
    <dbReference type="NCBI Taxonomy" id="182803"/>
    <lineage>
        <taxon>Eukaryota</taxon>
        <taxon>Metazoa</taxon>
        <taxon>Ecdysozoa</taxon>
        <taxon>Arthropoda</taxon>
        <taxon>Chelicerata</taxon>
        <taxon>Arachnida</taxon>
        <taxon>Araneae</taxon>
        <taxon>Araneomorphae</taxon>
        <taxon>Entelegynae</taxon>
        <taxon>Araneoidea</taxon>
        <taxon>Araneidae</taxon>
        <taxon>Araneus</taxon>
    </lineage>
</organism>
<keyword evidence="2" id="KW-1185">Reference proteome</keyword>
<name>A0A4Y2HSZ2_ARAVE</name>
<reference evidence="1 2" key="1">
    <citation type="journal article" date="2019" name="Sci. Rep.">
        <title>Orb-weaving spider Araneus ventricosus genome elucidates the spidroin gene catalogue.</title>
        <authorList>
            <person name="Kono N."/>
            <person name="Nakamura H."/>
            <person name="Ohtoshi R."/>
            <person name="Moran D.A.P."/>
            <person name="Shinohara A."/>
            <person name="Yoshida Y."/>
            <person name="Fujiwara M."/>
            <person name="Mori M."/>
            <person name="Tomita M."/>
            <person name="Arakawa K."/>
        </authorList>
    </citation>
    <scope>NUCLEOTIDE SEQUENCE [LARGE SCALE GENOMIC DNA]</scope>
</reference>
<protein>
    <submittedName>
        <fullName evidence="1">Uncharacterized protein</fullName>
    </submittedName>
</protein>
<gene>
    <name evidence="1" type="ORF">AVEN_158098_1</name>
</gene>
<sequence>MKYRHRKHILTVVVTSPLGPPQDLMPLSPSPLVPRKREEEEIPAMKRNDCLSVRRAPLAGREGRGWGVESIKSDPISGRAQQFLLHPRVARSQLEHWAVIARI</sequence>
<dbReference type="Proteomes" id="UP000499080">
    <property type="component" value="Unassembled WGS sequence"/>
</dbReference>
<evidence type="ECO:0000313" key="2">
    <source>
        <dbReference type="Proteomes" id="UP000499080"/>
    </source>
</evidence>
<accession>A0A4Y2HSZ2</accession>